<comment type="caution">
    <text evidence="10">The sequence shown here is derived from an EMBL/GenBank/DDBJ whole genome shotgun (WGS) entry which is preliminary data.</text>
</comment>
<keyword evidence="2 6" id="KW-0889">Transcription antitermination</keyword>
<dbReference type="GO" id="GO:0003723">
    <property type="term" value="F:RNA binding"/>
    <property type="evidence" value="ECO:0007669"/>
    <property type="project" value="UniProtKB-UniRule"/>
</dbReference>
<evidence type="ECO:0000256" key="5">
    <source>
        <dbReference type="ARBA" id="ARBA00023163"/>
    </source>
</evidence>
<dbReference type="HAMAP" id="MF_00073">
    <property type="entry name" value="NusB"/>
    <property type="match status" value="1"/>
</dbReference>
<evidence type="ECO:0000256" key="4">
    <source>
        <dbReference type="ARBA" id="ARBA00023015"/>
    </source>
</evidence>
<name>A0A0C1RG28_9CYAN</name>
<feature type="domain" description="NusB/RsmB/TIM44" evidence="8">
    <location>
        <begin position="110"/>
        <end position="207"/>
    </location>
</feature>
<protein>
    <recommendedName>
        <fullName evidence="6">Transcription antitermination protein NusB</fullName>
    </recommendedName>
    <alternativeName>
        <fullName evidence="6">Antitermination factor NusB</fullName>
    </alternativeName>
</protein>
<accession>A0A0C1RG28</accession>
<dbReference type="Proteomes" id="UP000029738">
    <property type="component" value="Unassembled WGS sequence"/>
</dbReference>
<proteinExistence type="inferred from homology"/>
<evidence type="ECO:0000256" key="6">
    <source>
        <dbReference type="HAMAP-Rule" id="MF_00073"/>
    </source>
</evidence>
<keyword evidence="5 6" id="KW-0804">Transcription</keyword>
<evidence type="ECO:0000313" key="11">
    <source>
        <dbReference type="Proteomes" id="UP000029738"/>
    </source>
</evidence>
<sequence>MQERKPRQIARELALLSLSQLPVNPKKLEKMEQDRLVPTLVLAAVRTLKDEVQDTLDNAAAELQRGNDRLLSSQTRTNDVDTARAMVKEAIEYTQTAINKLAAAVEFPELIQLANQHREVREYARDIILTVNDNRSSIDEQISSALVDWQVARLAHIDRDILRIAVAEMRYLTVPQSVAINEAVELAKRYSEEDSHRFINGVLRRVIEQTKSTVTSDQ</sequence>
<dbReference type="CDD" id="cd00619">
    <property type="entry name" value="Terminator_NusB"/>
    <property type="match status" value="1"/>
</dbReference>
<reference evidence="10" key="1">
    <citation type="journal article" date="2015" name="Genome Announc.">
        <title>Draft Genome Sequence of Tolypothrix boutellei Strain VB521301.</title>
        <authorList>
            <person name="Chandrababunaidu M.M."/>
            <person name="Singh D."/>
            <person name="Sen D."/>
            <person name="Bhan S."/>
            <person name="Das S."/>
            <person name="Gupta A."/>
            <person name="Adhikary S.P."/>
            <person name="Tripathy S."/>
        </authorList>
    </citation>
    <scope>NUCLEOTIDE SEQUENCE</scope>
    <source>
        <strain evidence="10">VB521301</strain>
    </source>
</reference>
<dbReference type="PANTHER" id="PTHR11078:SF3">
    <property type="entry name" value="ANTITERMINATION NUSB DOMAIN-CONTAINING PROTEIN"/>
    <property type="match status" value="1"/>
</dbReference>
<evidence type="ECO:0000313" key="9">
    <source>
        <dbReference type="EMBL" id="KAF3887152.1"/>
    </source>
</evidence>
<dbReference type="RefSeq" id="WP_038073532.1">
    <property type="nucleotide sequence ID" value="NZ_JHEG04000001.1"/>
</dbReference>
<dbReference type="GO" id="GO:0031564">
    <property type="term" value="P:transcription antitermination"/>
    <property type="evidence" value="ECO:0007669"/>
    <property type="project" value="UniProtKB-KW"/>
</dbReference>
<dbReference type="Gene3D" id="1.10.940.10">
    <property type="entry name" value="NusB-like"/>
    <property type="match status" value="1"/>
</dbReference>
<organism evidence="10">
    <name type="scientific">Tolypothrix bouteillei VB521301</name>
    <dbReference type="NCBI Taxonomy" id="1479485"/>
    <lineage>
        <taxon>Bacteria</taxon>
        <taxon>Bacillati</taxon>
        <taxon>Cyanobacteriota</taxon>
        <taxon>Cyanophyceae</taxon>
        <taxon>Nostocales</taxon>
        <taxon>Tolypothrichaceae</taxon>
        <taxon>Tolypothrix</taxon>
    </lineage>
</organism>
<evidence type="ECO:0000256" key="1">
    <source>
        <dbReference type="ARBA" id="ARBA00005952"/>
    </source>
</evidence>
<dbReference type="NCBIfam" id="TIGR01951">
    <property type="entry name" value="nusB"/>
    <property type="match status" value="1"/>
</dbReference>
<comment type="similarity">
    <text evidence="1 6">Belongs to the NusB family.</text>
</comment>
<dbReference type="SUPFAM" id="SSF48013">
    <property type="entry name" value="NusB-like"/>
    <property type="match status" value="1"/>
</dbReference>
<dbReference type="AlphaFoldDB" id="A0A0C1RG28"/>
<comment type="function">
    <text evidence="6">Involved in transcription antitermination. Required for transcription of ribosomal RNA (rRNA) genes. Binds specifically to the boxA antiterminator sequence of the ribosomal RNA (rrn) operons.</text>
</comment>
<dbReference type="PANTHER" id="PTHR11078">
    <property type="entry name" value="N UTILIZATION SUBSTANCE PROTEIN B-RELATED"/>
    <property type="match status" value="1"/>
</dbReference>
<reference evidence="9" key="2">
    <citation type="submission" date="2019-11" db="EMBL/GenBank/DDBJ databases">
        <title>Improved Assembly of Tolypothrix boutellei genome.</title>
        <authorList>
            <person name="Sarangi A.N."/>
            <person name="Mukherjee M."/>
            <person name="Ghosh S."/>
            <person name="Singh D."/>
            <person name="Das A."/>
            <person name="Kant S."/>
            <person name="Prusty A."/>
            <person name="Tripathy S."/>
        </authorList>
    </citation>
    <scope>NUCLEOTIDE SEQUENCE</scope>
    <source>
        <strain evidence="9">VB521301</strain>
    </source>
</reference>
<dbReference type="Pfam" id="PF01029">
    <property type="entry name" value="NusB"/>
    <property type="match status" value="1"/>
</dbReference>
<feature type="coiled-coil region" evidence="7">
    <location>
        <begin position="42"/>
        <end position="69"/>
    </location>
</feature>
<dbReference type="GO" id="GO:0006353">
    <property type="term" value="P:DNA-templated transcription termination"/>
    <property type="evidence" value="ECO:0007669"/>
    <property type="project" value="UniProtKB-UniRule"/>
</dbReference>
<evidence type="ECO:0000256" key="7">
    <source>
        <dbReference type="SAM" id="Coils"/>
    </source>
</evidence>
<dbReference type="InterPro" id="IPR006027">
    <property type="entry name" value="NusB_RsmB_TIM44"/>
</dbReference>
<keyword evidence="11" id="KW-1185">Reference proteome</keyword>
<keyword evidence="7" id="KW-0175">Coiled coil</keyword>
<dbReference type="STRING" id="1479485.DA73_0222060"/>
<evidence type="ECO:0000256" key="3">
    <source>
        <dbReference type="ARBA" id="ARBA00022884"/>
    </source>
</evidence>
<dbReference type="InterPro" id="IPR011605">
    <property type="entry name" value="NusB_fam"/>
</dbReference>
<evidence type="ECO:0000259" key="8">
    <source>
        <dbReference type="Pfam" id="PF01029"/>
    </source>
</evidence>
<keyword evidence="3 6" id="KW-0694">RNA-binding</keyword>
<evidence type="ECO:0000256" key="2">
    <source>
        <dbReference type="ARBA" id="ARBA00022814"/>
    </source>
</evidence>
<dbReference type="EMBL" id="JHEG04000001">
    <property type="protein sequence ID" value="KAF3887152.1"/>
    <property type="molecule type" value="Genomic_DNA"/>
</dbReference>
<gene>
    <name evidence="6 10" type="primary">nusB</name>
    <name evidence="10" type="ORF">DA73_0222060</name>
    <name evidence="9" type="ORF">DA73_0400017900</name>
</gene>
<dbReference type="InterPro" id="IPR035926">
    <property type="entry name" value="NusB-like_sf"/>
</dbReference>
<evidence type="ECO:0000313" key="10">
    <source>
        <dbReference type="EMBL" id="KIE11095.1"/>
    </source>
</evidence>
<keyword evidence="4 6" id="KW-0805">Transcription regulation</keyword>
<dbReference type="GO" id="GO:0005829">
    <property type="term" value="C:cytosol"/>
    <property type="evidence" value="ECO:0007669"/>
    <property type="project" value="TreeGrafter"/>
</dbReference>
<dbReference type="OrthoDB" id="3528057at2"/>
<dbReference type="EMBL" id="JHEG02000048">
    <property type="protein sequence ID" value="KIE11095.1"/>
    <property type="molecule type" value="Genomic_DNA"/>
</dbReference>